<keyword evidence="4 7" id="KW-0472">Membrane</keyword>
<evidence type="ECO:0000256" key="4">
    <source>
        <dbReference type="ARBA" id="ARBA00023136"/>
    </source>
</evidence>
<dbReference type="SMART" id="SM00409">
    <property type="entry name" value="IG"/>
    <property type="match status" value="4"/>
</dbReference>
<dbReference type="Proteomes" id="UP000677054">
    <property type="component" value="Unassembled WGS sequence"/>
</dbReference>
<keyword evidence="3 7" id="KW-1133">Transmembrane helix</keyword>
<keyword evidence="10" id="KW-1185">Reference proteome</keyword>
<evidence type="ECO:0000313" key="10">
    <source>
        <dbReference type="Proteomes" id="UP000677054"/>
    </source>
</evidence>
<evidence type="ECO:0000256" key="7">
    <source>
        <dbReference type="SAM" id="Phobius"/>
    </source>
</evidence>
<dbReference type="InterPro" id="IPR013783">
    <property type="entry name" value="Ig-like_fold"/>
</dbReference>
<protein>
    <recommendedName>
        <fullName evidence="8">Ig-like domain-containing protein</fullName>
    </recommendedName>
</protein>
<dbReference type="EMBL" id="LR899558">
    <property type="protein sequence ID" value="CAD7240557.1"/>
    <property type="molecule type" value="Genomic_DNA"/>
</dbReference>
<sequence length="844" mass="93704">MIYRDEDRWRMTKTTHAVTIPVKVLRGSSAKLPCDLTPSDPLDPVYIVLWFREESNIPIYTEGRESLRFRVEYSACSCRSTTVKVLRGSSAKLPCDLTPSDPLDPVYIVLWFREESNIPIYTFDVRGRPLGEGKHRPGSSSISSRSQFDQSSLIIDPVNEDDRGTFVCRVDFRTSPTKYTKVQLVVIVPPEKPKILYLNGTRAETVVGPYNEGEALYLVCETIGGEPLPNVTWTRGGKEVDATSEILGSRVINRLEIQSLTREHFESVLTCEATNYRLSVPEKDFVTIDMNLRPLAIQILTPGSPMSAGREYQMACEVFGSRPQPSVTWTLHGKPLDDHRVNGGSGRNISVSILTLKTKKSDDGATLRCQARNPAAGSGWIEDSAVLGVRYAPELEIALGRNLNGSQIKEGDDVYFECNVDANPDVQRLHWTLDGKKLDEDLGRGIIFSPNTLVLQKVKRSQSGNYRCHARNPEGEGSSRPLRLAVRYAPVCRGEQKTLVGVSLRGTVNVTCSLDARPLQDLTFHWGFNTSTDVVEVSKRRTSASNGTNVLLYSPRTEFEFGTLLCWGQNSVGTQLVPCAFQVLEAGPPEMPSNCSLRNQTTRWLSVTCEANFDGGLPQRFFLELFDAESGKLRKNVTSPKAEFHVESPIDGGSLTLVIYAANDEGRSKSVFLDVRTAMLLDRRQGESSAFPPPLTPFLGIVSGVVGLSIVSLLVARLVYTSRRRERAKRNQEGNPDLIHACPPGKEPEGGAKGREEEAFLQRHVIYGALQAKVCPSSLKALLVERLLFFHSFFTLFSVPSLRMAGKIPWRNGRWEVGRSRILLPDRTGRSVEVEAKAKVKVKA</sequence>
<feature type="domain" description="Ig-like" evidence="8">
    <location>
        <begin position="393"/>
        <end position="485"/>
    </location>
</feature>
<proteinExistence type="predicted"/>
<evidence type="ECO:0000259" key="8">
    <source>
        <dbReference type="PROSITE" id="PS50835"/>
    </source>
</evidence>
<evidence type="ECO:0000256" key="3">
    <source>
        <dbReference type="ARBA" id="ARBA00022989"/>
    </source>
</evidence>
<evidence type="ECO:0000313" key="9">
    <source>
        <dbReference type="EMBL" id="CAD7240557.1"/>
    </source>
</evidence>
<dbReference type="Pfam" id="PF13927">
    <property type="entry name" value="Ig_3"/>
    <property type="match status" value="2"/>
</dbReference>
<dbReference type="Gene3D" id="2.60.40.10">
    <property type="entry name" value="Immunoglobulins"/>
    <property type="match status" value="4"/>
</dbReference>
<dbReference type="SUPFAM" id="SSF48726">
    <property type="entry name" value="Immunoglobulin"/>
    <property type="match status" value="5"/>
</dbReference>
<reference evidence="9" key="1">
    <citation type="submission" date="2020-11" db="EMBL/GenBank/DDBJ databases">
        <authorList>
            <person name="Tran Van P."/>
        </authorList>
    </citation>
    <scope>NUCLEOTIDE SEQUENCE</scope>
</reference>
<dbReference type="CDD" id="cd00096">
    <property type="entry name" value="Ig"/>
    <property type="match status" value="3"/>
</dbReference>
<dbReference type="EMBL" id="CAJPEV010000041">
    <property type="protein sequence ID" value="CAG0879413.1"/>
    <property type="molecule type" value="Genomic_DNA"/>
</dbReference>
<dbReference type="InterPro" id="IPR007110">
    <property type="entry name" value="Ig-like_dom"/>
</dbReference>
<keyword evidence="5" id="KW-1015">Disulfide bond</keyword>
<dbReference type="Pfam" id="PF08205">
    <property type="entry name" value="C2-set_2"/>
    <property type="match status" value="1"/>
</dbReference>
<gene>
    <name evidence="9" type="ORF">DSTB1V02_LOCUS578</name>
</gene>
<name>A0A7R8X6G0_9CRUS</name>
<feature type="domain" description="Ig-like" evidence="8">
    <location>
        <begin position="58"/>
        <end position="185"/>
    </location>
</feature>
<evidence type="ECO:0000256" key="1">
    <source>
        <dbReference type="ARBA" id="ARBA00004167"/>
    </source>
</evidence>
<dbReference type="InterPro" id="IPR003599">
    <property type="entry name" value="Ig_sub"/>
</dbReference>
<feature type="domain" description="Ig-like" evidence="8">
    <location>
        <begin position="193"/>
        <end position="287"/>
    </location>
</feature>
<dbReference type="PANTHER" id="PTHR23278">
    <property type="entry name" value="SIDESTEP PROTEIN"/>
    <property type="match status" value="1"/>
</dbReference>
<feature type="domain" description="Ig-like" evidence="8">
    <location>
        <begin position="294"/>
        <end position="388"/>
    </location>
</feature>
<organism evidence="9">
    <name type="scientific">Darwinula stevensoni</name>
    <dbReference type="NCBI Taxonomy" id="69355"/>
    <lineage>
        <taxon>Eukaryota</taxon>
        <taxon>Metazoa</taxon>
        <taxon>Ecdysozoa</taxon>
        <taxon>Arthropoda</taxon>
        <taxon>Crustacea</taxon>
        <taxon>Oligostraca</taxon>
        <taxon>Ostracoda</taxon>
        <taxon>Podocopa</taxon>
        <taxon>Podocopida</taxon>
        <taxon>Darwinulocopina</taxon>
        <taxon>Darwinuloidea</taxon>
        <taxon>Darwinulidae</taxon>
        <taxon>Darwinula</taxon>
    </lineage>
</organism>
<dbReference type="InterPro" id="IPR013106">
    <property type="entry name" value="Ig_V-set"/>
</dbReference>
<dbReference type="PROSITE" id="PS50835">
    <property type="entry name" value="IG_LIKE"/>
    <property type="match status" value="4"/>
</dbReference>
<dbReference type="GO" id="GO:0016020">
    <property type="term" value="C:membrane"/>
    <property type="evidence" value="ECO:0007669"/>
    <property type="project" value="UniProtKB-SubCell"/>
</dbReference>
<dbReference type="Pfam" id="PF07686">
    <property type="entry name" value="V-set"/>
    <property type="match status" value="1"/>
</dbReference>
<dbReference type="InterPro" id="IPR013162">
    <property type="entry name" value="CD80_C2-set"/>
</dbReference>
<dbReference type="SMART" id="SM00408">
    <property type="entry name" value="IGc2"/>
    <property type="match status" value="4"/>
</dbReference>
<comment type="subcellular location">
    <subcellularLocation>
        <location evidence="1">Membrane</location>
        <topology evidence="1">Single-pass membrane protein</topology>
    </subcellularLocation>
</comment>
<dbReference type="OrthoDB" id="5843397at2759"/>
<dbReference type="PANTHER" id="PTHR23278:SF19">
    <property type="entry name" value="OBSCURIN"/>
    <property type="match status" value="1"/>
</dbReference>
<keyword evidence="2 7" id="KW-0812">Transmembrane</keyword>
<dbReference type="InterPro" id="IPR003598">
    <property type="entry name" value="Ig_sub2"/>
</dbReference>
<dbReference type="AlphaFoldDB" id="A0A7R8X6G0"/>
<feature type="region of interest" description="Disordered" evidence="6">
    <location>
        <begin position="727"/>
        <end position="752"/>
    </location>
</feature>
<accession>A0A7R8X6G0</accession>
<evidence type="ECO:0000256" key="5">
    <source>
        <dbReference type="ARBA" id="ARBA00023157"/>
    </source>
</evidence>
<evidence type="ECO:0000256" key="6">
    <source>
        <dbReference type="SAM" id="MobiDB-lite"/>
    </source>
</evidence>
<dbReference type="InterPro" id="IPR036179">
    <property type="entry name" value="Ig-like_dom_sf"/>
</dbReference>
<evidence type="ECO:0000256" key="2">
    <source>
        <dbReference type="ARBA" id="ARBA00022692"/>
    </source>
</evidence>
<feature type="transmembrane region" description="Helical" evidence="7">
    <location>
        <begin position="698"/>
        <end position="720"/>
    </location>
</feature>